<dbReference type="Proteomes" id="UP000028702">
    <property type="component" value="Unassembled WGS sequence"/>
</dbReference>
<proteinExistence type="inferred from homology"/>
<evidence type="ECO:0000256" key="4">
    <source>
        <dbReference type="ARBA" id="ARBA00023235"/>
    </source>
</evidence>
<dbReference type="Pfam" id="PF01479">
    <property type="entry name" value="S4"/>
    <property type="match status" value="1"/>
</dbReference>
<organism evidence="9 10">
    <name type="scientific">Tepidicaulis marinus</name>
    <dbReference type="NCBI Taxonomy" id="1333998"/>
    <lineage>
        <taxon>Bacteria</taxon>
        <taxon>Pseudomonadati</taxon>
        <taxon>Pseudomonadota</taxon>
        <taxon>Alphaproteobacteria</taxon>
        <taxon>Hyphomicrobiales</taxon>
        <taxon>Parvibaculaceae</taxon>
        <taxon>Tepidicaulis</taxon>
    </lineage>
</organism>
<dbReference type="PANTHER" id="PTHR47683:SF3">
    <property type="entry name" value="RIBOSOMAL LARGE SUBUNIT PSEUDOURIDINE SYNTHASE B"/>
    <property type="match status" value="1"/>
</dbReference>
<evidence type="ECO:0000313" key="10">
    <source>
        <dbReference type="Proteomes" id="UP000028702"/>
    </source>
</evidence>
<dbReference type="PROSITE" id="PS50889">
    <property type="entry name" value="S4"/>
    <property type="match status" value="1"/>
</dbReference>
<dbReference type="InterPro" id="IPR020094">
    <property type="entry name" value="TruA/RsuA/RluB/E/F_N"/>
</dbReference>
<dbReference type="InterPro" id="IPR006145">
    <property type="entry name" value="PsdUridine_synth_RsuA/RluA"/>
</dbReference>
<comment type="catalytic activity">
    <reaction evidence="1">
        <text>a uridine in RNA = a pseudouridine in RNA</text>
        <dbReference type="Rhea" id="RHEA:48348"/>
        <dbReference type="Rhea" id="RHEA-COMP:12068"/>
        <dbReference type="Rhea" id="RHEA-COMP:12069"/>
        <dbReference type="ChEBI" id="CHEBI:65314"/>
        <dbReference type="ChEBI" id="CHEBI:65315"/>
    </reaction>
</comment>
<evidence type="ECO:0000313" key="9">
    <source>
        <dbReference type="EMBL" id="GAK44972.1"/>
    </source>
</evidence>
<feature type="compositionally biased region" description="Low complexity" evidence="7">
    <location>
        <begin position="16"/>
        <end position="50"/>
    </location>
</feature>
<evidence type="ECO:0000256" key="2">
    <source>
        <dbReference type="ARBA" id="ARBA00008348"/>
    </source>
</evidence>
<keyword evidence="3 5" id="KW-0694">RNA-binding</keyword>
<feature type="compositionally biased region" description="Low complexity" evidence="7">
    <location>
        <begin position="327"/>
        <end position="345"/>
    </location>
</feature>
<dbReference type="InterPro" id="IPR036986">
    <property type="entry name" value="S4_RNA-bd_sf"/>
</dbReference>
<evidence type="ECO:0000256" key="6">
    <source>
        <dbReference type="RuleBase" id="RU003887"/>
    </source>
</evidence>
<dbReference type="EC" id="5.4.99.-" evidence="6"/>
<dbReference type="InterPro" id="IPR050343">
    <property type="entry name" value="RsuA_PseudoU_synthase"/>
</dbReference>
<dbReference type="SMART" id="SM00363">
    <property type="entry name" value="S4"/>
    <property type="match status" value="1"/>
</dbReference>
<dbReference type="AlphaFoldDB" id="A0A081BAA4"/>
<dbReference type="CDD" id="cd00165">
    <property type="entry name" value="S4"/>
    <property type="match status" value="1"/>
</dbReference>
<dbReference type="InterPro" id="IPR020103">
    <property type="entry name" value="PsdUridine_synth_cat_dom_sf"/>
</dbReference>
<dbReference type="FunFam" id="3.10.290.10:FF:000003">
    <property type="entry name" value="Pseudouridine synthase"/>
    <property type="match status" value="1"/>
</dbReference>
<evidence type="ECO:0000256" key="5">
    <source>
        <dbReference type="PROSITE-ProRule" id="PRU00182"/>
    </source>
</evidence>
<dbReference type="InterPro" id="IPR002942">
    <property type="entry name" value="S4_RNA-bd"/>
</dbReference>
<evidence type="ECO:0000256" key="3">
    <source>
        <dbReference type="ARBA" id="ARBA00022884"/>
    </source>
</evidence>
<comment type="similarity">
    <text evidence="2 6">Belongs to the pseudouridine synthase RsuA family.</text>
</comment>
<keyword evidence="10" id="KW-1185">Reference proteome</keyword>
<dbReference type="STRING" id="1333998.M2A_1471"/>
<evidence type="ECO:0000259" key="8">
    <source>
        <dbReference type="SMART" id="SM00363"/>
    </source>
</evidence>
<gene>
    <name evidence="9" type="ORF">M2A_1471</name>
</gene>
<comment type="caution">
    <text evidence="9">The sequence shown here is derived from an EMBL/GenBank/DDBJ whole genome shotgun (WGS) entry which is preliminary data.</text>
</comment>
<dbReference type="InterPro" id="IPR000748">
    <property type="entry name" value="PsdUridine_synth_RsuA/RluB/E/F"/>
</dbReference>
<evidence type="ECO:0000256" key="1">
    <source>
        <dbReference type="ARBA" id="ARBA00000073"/>
    </source>
</evidence>
<dbReference type="GO" id="GO:0120159">
    <property type="term" value="F:rRNA pseudouridine synthase activity"/>
    <property type="evidence" value="ECO:0007669"/>
    <property type="project" value="UniProtKB-ARBA"/>
</dbReference>
<dbReference type="PROSITE" id="PS01149">
    <property type="entry name" value="PSI_RSU"/>
    <property type="match status" value="1"/>
</dbReference>
<dbReference type="Gene3D" id="3.10.290.10">
    <property type="entry name" value="RNA-binding S4 domain"/>
    <property type="match status" value="1"/>
</dbReference>
<dbReference type="Pfam" id="PF00849">
    <property type="entry name" value="PseudoU_synth_2"/>
    <property type="match status" value="1"/>
</dbReference>
<dbReference type="GO" id="GO:0000455">
    <property type="term" value="P:enzyme-directed rRNA pseudouridine synthesis"/>
    <property type="evidence" value="ECO:0007669"/>
    <property type="project" value="UniProtKB-ARBA"/>
</dbReference>
<feature type="compositionally biased region" description="Basic and acidic residues" evidence="7">
    <location>
        <begin position="399"/>
        <end position="414"/>
    </location>
</feature>
<keyword evidence="4 6" id="KW-0413">Isomerase</keyword>
<sequence length="421" mass="45177">MTDKKRFSRGSPRTFSSRPAASSPASKAGPKAASAKGAPAAAASTAAKGAPKSERIAKVLARAGIASRREAERLIEAGRVSLNGQKLASPAINVTRRDNIEVDGKPIAGAEPTKVWRYHKPRGLVTTHKDPQGRPTVFDALPKTLPRVISVGRLDVNTEGLLLLTNDGELARHLELPSTGWTRRYRVRAFGKIDQVALDALKDGIEVEGVRYGPIEAVLDRQKGSNVWITMKLKEGKNREVKNVLGALGLTVNRLIRLSYGPFQLGDLEEGTVRQIPAKVLREQMGAEGADVSMIQDEEPAATRAAHRPGMPARAPSKGKPYRIGYKGKNPAAAGKAPAKNAPGKDTGKPAGQGRPRRASKPSHVMDALLEETPRGKSPSRLKSQGKPQAKRPARAPARAKDGQGGSDKKGRPDAHRRRRP</sequence>
<dbReference type="SUPFAM" id="SSF55174">
    <property type="entry name" value="Alpha-L RNA-binding motif"/>
    <property type="match status" value="1"/>
</dbReference>
<dbReference type="eggNOG" id="COG1187">
    <property type="taxonomic scope" value="Bacteria"/>
</dbReference>
<accession>A0A081BAA4</accession>
<dbReference type="NCBIfam" id="TIGR00093">
    <property type="entry name" value="pseudouridine synthase"/>
    <property type="match status" value="1"/>
</dbReference>
<protein>
    <recommendedName>
        <fullName evidence="6">Pseudouridine synthase</fullName>
        <ecNumber evidence="6">5.4.99.-</ecNumber>
    </recommendedName>
</protein>
<dbReference type="SUPFAM" id="SSF55120">
    <property type="entry name" value="Pseudouridine synthase"/>
    <property type="match status" value="1"/>
</dbReference>
<feature type="domain" description="RNA-binding S4" evidence="8">
    <location>
        <begin position="54"/>
        <end position="112"/>
    </location>
</feature>
<dbReference type="GO" id="GO:0003723">
    <property type="term" value="F:RNA binding"/>
    <property type="evidence" value="ECO:0007669"/>
    <property type="project" value="UniProtKB-KW"/>
</dbReference>
<dbReference type="Gene3D" id="3.30.70.1560">
    <property type="entry name" value="Alpha-L RNA-binding motif"/>
    <property type="match status" value="1"/>
</dbReference>
<dbReference type="InterPro" id="IPR042092">
    <property type="entry name" value="PsdUridine_s_RsuA/RluB/E/F_cat"/>
</dbReference>
<dbReference type="InterPro" id="IPR018496">
    <property type="entry name" value="PsdUridine_synth_RsuA/RluB_CS"/>
</dbReference>
<dbReference type="EMBL" id="BBIO01000006">
    <property type="protein sequence ID" value="GAK44972.1"/>
    <property type="molecule type" value="Genomic_DNA"/>
</dbReference>
<dbReference type="Gene3D" id="3.30.70.580">
    <property type="entry name" value="Pseudouridine synthase I, catalytic domain, N-terminal subdomain"/>
    <property type="match status" value="1"/>
</dbReference>
<evidence type="ECO:0000256" key="7">
    <source>
        <dbReference type="SAM" id="MobiDB-lite"/>
    </source>
</evidence>
<dbReference type="PANTHER" id="PTHR47683">
    <property type="entry name" value="PSEUDOURIDINE SYNTHASE FAMILY PROTEIN-RELATED"/>
    <property type="match status" value="1"/>
</dbReference>
<feature type="region of interest" description="Disordered" evidence="7">
    <location>
        <begin position="1"/>
        <end position="53"/>
    </location>
</feature>
<name>A0A081BAA4_9HYPH</name>
<reference evidence="9 10" key="1">
    <citation type="submission" date="2014-07" db="EMBL/GenBank/DDBJ databases">
        <title>Tepidicaulis marinum gen. nov., sp. nov., a novel marine bacterium denitrifying nitrate to nitrous oxide strictly under microaerobic conditions.</title>
        <authorList>
            <person name="Takeuchi M."/>
            <person name="Yamagishi T."/>
            <person name="Kamagata Y."/>
            <person name="Oshima K."/>
            <person name="Hattori M."/>
            <person name="Katayama T."/>
            <person name="Hanada S."/>
            <person name="Tamaki H."/>
            <person name="Marumo K."/>
            <person name="Maeda H."/>
            <person name="Nedachi M."/>
            <person name="Iwasaki W."/>
            <person name="Suwa Y."/>
            <person name="Sakata S."/>
        </authorList>
    </citation>
    <scope>NUCLEOTIDE SEQUENCE [LARGE SCALE GENOMIC DNA]</scope>
    <source>
        <strain evidence="9 10">MA2</strain>
    </source>
</reference>
<feature type="region of interest" description="Disordered" evidence="7">
    <location>
        <begin position="300"/>
        <end position="421"/>
    </location>
</feature>